<dbReference type="AlphaFoldDB" id="A0A8T0EDF9"/>
<proteinExistence type="predicted"/>
<gene>
    <name evidence="2" type="ORF">HNY73_018502</name>
</gene>
<dbReference type="InterPro" id="IPR011333">
    <property type="entry name" value="SKP1/BTB/POZ_sf"/>
</dbReference>
<dbReference type="Gene3D" id="3.30.710.10">
    <property type="entry name" value="Potassium Channel Kv1.1, Chain A"/>
    <property type="match status" value="1"/>
</dbReference>
<evidence type="ECO:0000259" key="1">
    <source>
        <dbReference type="PROSITE" id="PS50097"/>
    </source>
</evidence>
<evidence type="ECO:0000313" key="2">
    <source>
        <dbReference type="EMBL" id="KAF8771046.1"/>
    </source>
</evidence>
<dbReference type="InterPro" id="IPR000210">
    <property type="entry name" value="BTB/POZ_dom"/>
</dbReference>
<protein>
    <submittedName>
        <fullName evidence="2">Speckle-type POZ protein like</fullName>
    </submittedName>
</protein>
<dbReference type="SMART" id="SM00225">
    <property type="entry name" value="BTB"/>
    <property type="match status" value="1"/>
</dbReference>
<evidence type="ECO:0000313" key="3">
    <source>
        <dbReference type="Proteomes" id="UP000807504"/>
    </source>
</evidence>
<dbReference type="PROSITE" id="PS50097">
    <property type="entry name" value="BTB"/>
    <property type="match status" value="1"/>
</dbReference>
<keyword evidence="3" id="KW-1185">Reference proteome</keyword>
<dbReference type="CDD" id="cd14733">
    <property type="entry name" value="BACK"/>
    <property type="match status" value="1"/>
</dbReference>
<dbReference type="Proteomes" id="UP000807504">
    <property type="component" value="Unassembled WGS sequence"/>
</dbReference>
<dbReference type="EMBL" id="JABXBU010002228">
    <property type="protein sequence ID" value="KAF8771046.1"/>
    <property type="molecule type" value="Genomic_DNA"/>
</dbReference>
<sequence length="525" mass="60937">MSFGLQGSFKFTWILEDIDSWFTHRDYVKSPMFTSEAILQKTIWCIYLHGLNESMREDSLCLNLRRRDNLPGKIKLCVSMFLITSSGKQHRIDKQKKYIFESGEGIKFNLDHSFYTLKESFYDEQLRIHCEIVNPSALVVFPEHFTASTRLGKDIVNCLWKIQAFLSFPTFISTFPSIPNSSHRLEIKGISWERNLFASLPMDDEQLHIKIGTVDDDITSSAHVEGEISLLNGEKEIVLSVESKHIFLAGDENKIWKFVVPFSKKNIIEVCEVHKTNGELSLLCKFTFYKTVDESLEYTILPRSCQNLVSRRAEQNPTSNVSALLVNAFEKFNVNEDRYHVKEEKMSKDLIEDIKNLYFKNNCCDVLLKAGTQFFPSHKTILCARSPVFKNMFEKDMEKLKKEEVRIELEAETMDQFLIFLYSDNLDNLQWESAKKLLHAANKFQVESLKIECCLFLKSQFCLSNICDALSFASVYQDYELKKECEEFIFQNASKVFSSKEWNVFALKNPSLSADIIKSYFSQKN</sequence>
<dbReference type="SUPFAM" id="SSF54695">
    <property type="entry name" value="POZ domain"/>
    <property type="match status" value="1"/>
</dbReference>
<comment type="caution">
    <text evidence="2">The sequence shown here is derived from an EMBL/GenBank/DDBJ whole genome shotgun (WGS) entry which is preliminary data.</text>
</comment>
<reference evidence="2" key="2">
    <citation type="submission" date="2020-06" db="EMBL/GenBank/DDBJ databases">
        <authorList>
            <person name="Sheffer M."/>
        </authorList>
    </citation>
    <scope>NUCLEOTIDE SEQUENCE</scope>
</reference>
<accession>A0A8T0EDF9</accession>
<dbReference type="PANTHER" id="PTHR24413">
    <property type="entry name" value="SPECKLE-TYPE POZ PROTEIN"/>
    <property type="match status" value="1"/>
</dbReference>
<reference evidence="2" key="1">
    <citation type="journal article" date="2020" name="bioRxiv">
        <title>Chromosome-level reference genome of the European wasp spider Argiope bruennichi: a resource for studies on range expansion and evolutionary adaptation.</title>
        <authorList>
            <person name="Sheffer M.M."/>
            <person name="Hoppe A."/>
            <person name="Krehenwinkel H."/>
            <person name="Uhl G."/>
            <person name="Kuss A.W."/>
            <person name="Jensen L."/>
            <person name="Jensen C."/>
            <person name="Gillespie R.G."/>
            <person name="Hoff K.J."/>
            <person name="Prost S."/>
        </authorList>
    </citation>
    <scope>NUCLEOTIDE SEQUENCE</scope>
</reference>
<organism evidence="2 3">
    <name type="scientific">Argiope bruennichi</name>
    <name type="common">Wasp spider</name>
    <name type="synonym">Aranea bruennichi</name>
    <dbReference type="NCBI Taxonomy" id="94029"/>
    <lineage>
        <taxon>Eukaryota</taxon>
        <taxon>Metazoa</taxon>
        <taxon>Ecdysozoa</taxon>
        <taxon>Arthropoda</taxon>
        <taxon>Chelicerata</taxon>
        <taxon>Arachnida</taxon>
        <taxon>Araneae</taxon>
        <taxon>Araneomorphae</taxon>
        <taxon>Entelegynae</taxon>
        <taxon>Araneoidea</taxon>
        <taxon>Araneidae</taxon>
        <taxon>Argiope</taxon>
    </lineage>
</organism>
<name>A0A8T0EDF9_ARGBR</name>
<feature type="domain" description="BTB" evidence="1">
    <location>
        <begin position="364"/>
        <end position="430"/>
    </location>
</feature>
<dbReference type="Pfam" id="PF00651">
    <property type="entry name" value="BTB"/>
    <property type="match status" value="1"/>
</dbReference>
<dbReference type="Gene3D" id="1.25.40.420">
    <property type="match status" value="1"/>
</dbReference>